<dbReference type="PANTHER" id="PTHR35011">
    <property type="entry name" value="2,3-DIKETO-L-GULONATE TRAP TRANSPORTER SMALL PERMEASE PROTEIN YIAM"/>
    <property type="match status" value="1"/>
</dbReference>
<dbReference type="Proteomes" id="UP000525987">
    <property type="component" value="Unassembled WGS sequence"/>
</dbReference>
<organism evidence="11 12">
    <name type="scientific">Halomonas organivorans</name>
    <dbReference type="NCBI Taxonomy" id="257772"/>
    <lineage>
        <taxon>Bacteria</taxon>
        <taxon>Pseudomonadati</taxon>
        <taxon>Pseudomonadota</taxon>
        <taxon>Gammaproteobacteria</taxon>
        <taxon>Oceanospirillales</taxon>
        <taxon>Halomonadaceae</taxon>
        <taxon>Halomonas</taxon>
    </lineage>
</organism>
<sequence length="171" mass="19320">MNTAERITHAVDLFWKLLTAVVMTAFALMLIIMAIQVISRYALGVAVPWTDEASRYLFLAEIFLGSVLALRYQEHIRITVVTDLLPSPLRHVATALADIVCMLVLLMLIVGAWNMMERTAGVMASTFNMSFSYIYLIQMISALLMMGILLSDLYLRIVAARLPTRKQRRSH</sequence>
<reference evidence="11 12" key="1">
    <citation type="submission" date="2020-08" db="EMBL/GenBank/DDBJ databases">
        <title>Genomic Encyclopedia of Type Strains, Phase III (KMG-III): the genomes of soil and plant-associated and newly described type strains.</title>
        <authorList>
            <person name="Whitman W."/>
        </authorList>
    </citation>
    <scope>NUCLEOTIDE SEQUENCE [LARGE SCALE GENOMIC DNA]</scope>
    <source>
        <strain evidence="11 12">CECT 5995</strain>
    </source>
</reference>
<evidence type="ECO:0000256" key="9">
    <source>
        <dbReference type="RuleBase" id="RU369079"/>
    </source>
</evidence>
<feature type="transmembrane region" description="Helical" evidence="9">
    <location>
        <begin position="133"/>
        <end position="159"/>
    </location>
</feature>
<dbReference type="AlphaFoldDB" id="A0A7W5C1F5"/>
<keyword evidence="4 9" id="KW-0997">Cell inner membrane</keyword>
<dbReference type="EMBL" id="JACHXM010000034">
    <property type="protein sequence ID" value="MBB3143067.1"/>
    <property type="molecule type" value="Genomic_DNA"/>
</dbReference>
<evidence type="ECO:0000256" key="2">
    <source>
        <dbReference type="ARBA" id="ARBA00022448"/>
    </source>
</evidence>
<dbReference type="InterPro" id="IPR055348">
    <property type="entry name" value="DctQ"/>
</dbReference>
<keyword evidence="7 9" id="KW-0472">Membrane</keyword>
<feature type="domain" description="Tripartite ATP-independent periplasmic transporters DctQ component" evidence="10">
    <location>
        <begin position="29"/>
        <end position="156"/>
    </location>
</feature>
<evidence type="ECO:0000256" key="6">
    <source>
        <dbReference type="ARBA" id="ARBA00022989"/>
    </source>
</evidence>
<accession>A0A7W5C1F5</accession>
<evidence type="ECO:0000313" key="11">
    <source>
        <dbReference type="EMBL" id="MBB3143067.1"/>
    </source>
</evidence>
<evidence type="ECO:0000256" key="7">
    <source>
        <dbReference type="ARBA" id="ARBA00023136"/>
    </source>
</evidence>
<keyword evidence="12" id="KW-1185">Reference proteome</keyword>
<dbReference type="GO" id="GO:0015740">
    <property type="term" value="P:C4-dicarboxylate transport"/>
    <property type="evidence" value="ECO:0007669"/>
    <property type="project" value="TreeGrafter"/>
</dbReference>
<dbReference type="PANTHER" id="PTHR35011:SF2">
    <property type="entry name" value="2,3-DIKETO-L-GULONATE TRAP TRANSPORTER SMALL PERMEASE PROTEIN YIAM"/>
    <property type="match status" value="1"/>
</dbReference>
<evidence type="ECO:0000256" key="1">
    <source>
        <dbReference type="ARBA" id="ARBA00004429"/>
    </source>
</evidence>
<evidence type="ECO:0000256" key="4">
    <source>
        <dbReference type="ARBA" id="ARBA00022519"/>
    </source>
</evidence>
<evidence type="ECO:0000256" key="3">
    <source>
        <dbReference type="ARBA" id="ARBA00022475"/>
    </source>
</evidence>
<keyword evidence="5 9" id="KW-0812">Transmembrane</keyword>
<dbReference type="InterPro" id="IPR007387">
    <property type="entry name" value="TRAP_DctQ"/>
</dbReference>
<keyword evidence="3" id="KW-1003">Cell membrane</keyword>
<comment type="subunit">
    <text evidence="9">The complex comprises the extracytoplasmic solute receptor protein and the two transmembrane proteins.</text>
</comment>
<proteinExistence type="inferred from homology"/>
<evidence type="ECO:0000256" key="5">
    <source>
        <dbReference type="ARBA" id="ARBA00022692"/>
    </source>
</evidence>
<protein>
    <recommendedName>
        <fullName evidence="9">TRAP transporter small permease protein</fullName>
    </recommendedName>
</protein>
<comment type="function">
    <text evidence="9">Part of the tripartite ATP-independent periplasmic (TRAP) transport system.</text>
</comment>
<feature type="transmembrane region" description="Helical" evidence="9">
    <location>
        <begin position="13"/>
        <end position="35"/>
    </location>
</feature>
<name>A0A7W5C1F5_9GAMM</name>
<evidence type="ECO:0000313" key="12">
    <source>
        <dbReference type="Proteomes" id="UP000525987"/>
    </source>
</evidence>
<feature type="transmembrane region" description="Helical" evidence="9">
    <location>
        <begin position="55"/>
        <end position="72"/>
    </location>
</feature>
<keyword evidence="6 9" id="KW-1133">Transmembrane helix</keyword>
<dbReference type="GO" id="GO:0022857">
    <property type="term" value="F:transmembrane transporter activity"/>
    <property type="evidence" value="ECO:0007669"/>
    <property type="project" value="UniProtKB-UniRule"/>
</dbReference>
<comment type="similarity">
    <text evidence="8 9">Belongs to the TRAP transporter small permease family.</text>
</comment>
<dbReference type="RefSeq" id="WP_246393058.1">
    <property type="nucleotide sequence ID" value="NZ_JACHXM010000034.1"/>
</dbReference>
<gene>
    <name evidence="11" type="ORF">FHR96_003981</name>
</gene>
<evidence type="ECO:0000256" key="8">
    <source>
        <dbReference type="ARBA" id="ARBA00038436"/>
    </source>
</evidence>
<evidence type="ECO:0000259" key="10">
    <source>
        <dbReference type="Pfam" id="PF04290"/>
    </source>
</evidence>
<dbReference type="GO" id="GO:0005886">
    <property type="term" value="C:plasma membrane"/>
    <property type="evidence" value="ECO:0007669"/>
    <property type="project" value="UniProtKB-SubCell"/>
</dbReference>
<dbReference type="Pfam" id="PF04290">
    <property type="entry name" value="DctQ"/>
    <property type="match status" value="1"/>
</dbReference>
<feature type="transmembrane region" description="Helical" evidence="9">
    <location>
        <begin position="92"/>
        <end position="113"/>
    </location>
</feature>
<comment type="caution">
    <text evidence="11">The sequence shown here is derived from an EMBL/GenBank/DDBJ whole genome shotgun (WGS) entry which is preliminary data.</text>
</comment>
<comment type="subcellular location">
    <subcellularLocation>
        <location evidence="1 9">Cell inner membrane</location>
        <topology evidence="1 9">Multi-pass membrane protein</topology>
    </subcellularLocation>
</comment>
<keyword evidence="2 9" id="KW-0813">Transport</keyword>